<protein>
    <recommendedName>
        <fullName evidence="4">TonB protein C-terminal</fullName>
    </recommendedName>
</protein>
<name>A0A1T5B126_9FLAO</name>
<dbReference type="EMBL" id="FUYL01000003">
    <property type="protein sequence ID" value="SKB40915.1"/>
    <property type="molecule type" value="Genomic_DNA"/>
</dbReference>
<evidence type="ECO:0000313" key="3">
    <source>
        <dbReference type="Proteomes" id="UP000190339"/>
    </source>
</evidence>
<keyword evidence="3" id="KW-1185">Reference proteome</keyword>
<organism evidence="2 3">
    <name type="scientific">Maribacter arcticus</name>
    <dbReference type="NCBI Taxonomy" id="561365"/>
    <lineage>
        <taxon>Bacteria</taxon>
        <taxon>Pseudomonadati</taxon>
        <taxon>Bacteroidota</taxon>
        <taxon>Flavobacteriia</taxon>
        <taxon>Flavobacteriales</taxon>
        <taxon>Flavobacteriaceae</taxon>
        <taxon>Maribacter</taxon>
    </lineage>
</organism>
<accession>A0A1T5B126</accession>
<sequence>MKIILYFTVIFTFLSVSCALANDTEPKNTKALTSQIYNLFDEENVPDQIRGQKAEVRLAVDDKGLVRILSISTNSSMLSKYIKENIDFQELRKGSYDEDIVYLVPIEVAK</sequence>
<feature type="signal peptide" evidence="1">
    <location>
        <begin position="1"/>
        <end position="21"/>
    </location>
</feature>
<gene>
    <name evidence="2" type="ORF">SAMN05660866_01317</name>
</gene>
<dbReference type="PROSITE" id="PS51257">
    <property type="entry name" value="PROKAR_LIPOPROTEIN"/>
    <property type="match status" value="1"/>
</dbReference>
<keyword evidence="1" id="KW-0732">Signal</keyword>
<reference evidence="3" key="1">
    <citation type="submission" date="2017-02" db="EMBL/GenBank/DDBJ databases">
        <authorList>
            <person name="Varghese N."/>
            <person name="Submissions S."/>
        </authorList>
    </citation>
    <scope>NUCLEOTIDE SEQUENCE [LARGE SCALE GENOMIC DNA]</scope>
    <source>
        <strain evidence="3">DSM 23546</strain>
    </source>
</reference>
<feature type="chain" id="PRO_5013250618" description="TonB protein C-terminal" evidence="1">
    <location>
        <begin position="22"/>
        <end position="110"/>
    </location>
</feature>
<evidence type="ECO:0000313" key="2">
    <source>
        <dbReference type="EMBL" id="SKB40915.1"/>
    </source>
</evidence>
<dbReference type="OrthoDB" id="1438042at2"/>
<evidence type="ECO:0008006" key="4">
    <source>
        <dbReference type="Google" id="ProtNLM"/>
    </source>
</evidence>
<dbReference type="RefSeq" id="WP_079511803.1">
    <property type="nucleotide sequence ID" value="NZ_FUYL01000003.1"/>
</dbReference>
<dbReference type="Proteomes" id="UP000190339">
    <property type="component" value="Unassembled WGS sequence"/>
</dbReference>
<dbReference type="AlphaFoldDB" id="A0A1T5B126"/>
<proteinExistence type="predicted"/>
<evidence type="ECO:0000256" key="1">
    <source>
        <dbReference type="SAM" id="SignalP"/>
    </source>
</evidence>